<dbReference type="InterPro" id="IPR038008">
    <property type="entry name" value="Jag_KH"/>
</dbReference>
<name>A0A9D2I8S3_9FIRM</name>
<dbReference type="GO" id="GO:0071555">
    <property type="term" value="P:cell wall organization"/>
    <property type="evidence" value="ECO:0007669"/>
    <property type="project" value="UniProtKB-KW"/>
</dbReference>
<dbReference type="PANTHER" id="PTHR35800">
    <property type="entry name" value="PROTEIN JAG"/>
    <property type="match status" value="1"/>
</dbReference>
<evidence type="ECO:0000259" key="8">
    <source>
        <dbReference type="PROSITE" id="PS51061"/>
    </source>
</evidence>
<evidence type="ECO:0000256" key="7">
    <source>
        <dbReference type="SAM" id="MobiDB-lite"/>
    </source>
</evidence>
<dbReference type="PROSITE" id="PS51061">
    <property type="entry name" value="R3H"/>
    <property type="match status" value="1"/>
</dbReference>
<dbReference type="Gene3D" id="3.30.30.80">
    <property type="entry name" value="probable RNA-binding protein from clostridium symbiosum atcc 14940"/>
    <property type="match status" value="1"/>
</dbReference>
<dbReference type="EMBL" id="DWYY01000122">
    <property type="protein sequence ID" value="HJA93679.1"/>
    <property type="molecule type" value="Genomic_DNA"/>
</dbReference>
<sequence length="340" mass="38878">MEESIQVSAKTVEDAVLEAAIQLGTTRDKVDYEVVTPGSSGFLGIGSKKAVIRARKKTDAEIEAGYKAEQEMEALLERVKEKEKNPVKSEEKKEEKTESRDKEQPSRKEKPQAEKPKKAPVKEQKNVEKKPAPVKEEKKEEKAETSQNPQKPEKAVTEVKAAPAKPVNTEEVKDFLEKVFAAMDMKVQITITQKPEEHEVNIDLEGDDMGVLIGKRGQTLDSLQYLTSLVVNKGSDDYIRVKVDTENYRERRKATLENLARNIAQKVKRTRKPVSLEPMNPYERRVIHSALQNDKYVCTHSEGEEPYRRVVVSLKEGVRLDNYNGRGRNRYNRNYKKKER</sequence>
<evidence type="ECO:0000313" key="10">
    <source>
        <dbReference type="Proteomes" id="UP000886858"/>
    </source>
</evidence>
<dbReference type="Pfam" id="PF01424">
    <property type="entry name" value="R3H"/>
    <property type="match status" value="1"/>
</dbReference>
<comment type="function">
    <text evidence="6">A probable RNA chaperone. Forms a complex with KhpA which binds to cellular RNA and controls its expression. Plays a role in peptidoglycan (PG) homeostasis and cell length regulation.</text>
</comment>
<reference evidence="9" key="2">
    <citation type="submission" date="2021-04" db="EMBL/GenBank/DDBJ databases">
        <authorList>
            <person name="Gilroy R."/>
        </authorList>
    </citation>
    <scope>NUCLEOTIDE SEQUENCE</scope>
    <source>
        <strain evidence="9">CHK179-7159</strain>
    </source>
</reference>
<dbReference type="CDD" id="cd02644">
    <property type="entry name" value="R3H_jag"/>
    <property type="match status" value="1"/>
</dbReference>
<dbReference type="InterPro" id="IPR038247">
    <property type="entry name" value="Jag_N_dom_sf"/>
</dbReference>
<keyword evidence="5 6" id="KW-0961">Cell wall biogenesis/degradation</keyword>
<dbReference type="InterPro" id="IPR036867">
    <property type="entry name" value="R3H_dom_sf"/>
</dbReference>
<dbReference type="Gene3D" id="3.30.1370.50">
    <property type="entry name" value="R3H-like domain"/>
    <property type="match status" value="1"/>
</dbReference>
<keyword evidence="3 6" id="KW-0133">Cell shape</keyword>
<dbReference type="InterPro" id="IPR015946">
    <property type="entry name" value="KH_dom-like_a/b"/>
</dbReference>
<dbReference type="SUPFAM" id="SSF82708">
    <property type="entry name" value="R3H domain"/>
    <property type="match status" value="1"/>
</dbReference>
<dbReference type="Proteomes" id="UP000886858">
    <property type="component" value="Unassembled WGS sequence"/>
</dbReference>
<dbReference type="SMART" id="SM00393">
    <property type="entry name" value="R3H"/>
    <property type="match status" value="1"/>
</dbReference>
<evidence type="ECO:0000256" key="6">
    <source>
        <dbReference type="HAMAP-Rule" id="MF_00867"/>
    </source>
</evidence>
<dbReference type="CDD" id="cd02414">
    <property type="entry name" value="KH-II_Jag"/>
    <property type="match status" value="1"/>
</dbReference>
<reference evidence="9" key="1">
    <citation type="journal article" date="2021" name="PeerJ">
        <title>Extensive microbial diversity within the chicken gut microbiome revealed by metagenomics and culture.</title>
        <authorList>
            <person name="Gilroy R."/>
            <person name="Ravi A."/>
            <person name="Getino M."/>
            <person name="Pursley I."/>
            <person name="Horton D.L."/>
            <person name="Alikhan N.F."/>
            <person name="Baker D."/>
            <person name="Gharbi K."/>
            <person name="Hall N."/>
            <person name="Watson M."/>
            <person name="Adriaenssens E.M."/>
            <person name="Foster-Nyarko E."/>
            <person name="Jarju S."/>
            <person name="Secka A."/>
            <person name="Antonio M."/>
            <person name="Oren A."/>
            <person name="Chaudhuri R.R."/>
            <person name="La Ragione R."/>
            <person name="Hildebrand F."/>
            <person name="Pallen M.J."/>
        </authorList>
    </citation>
    <scope>NUCLEOTIDE SEQUENCE</scope>
    <source>
        <strain evidence="9">CHK179-7159</strain>
    </source>
</reference>
<dbReference type="GO" id="GO:0008360">
    <property type="term" value="P:regulation of cell shape"/>
    <property type="evidence" value="ECO:0007669"/>
    <property type="project" value="UniProtKB-KW"/>
</dbReference>
<evidence type="ECO:0000256" key="3">
    <source>
        <dbReference type="ARBA" id="ARBA00022960"/>
    </source>
</evidence>
<comment type="similarity">
    <text evidence="6">Belongs to the KhpB RNA-binding protein family.</text>
</comment>
<evidence type="ECO:0000256" key="2">
    <source>
        <dbReference type="ARBA" id="ARBA00022884"/>
    </source>
</evidence>
<dbReference type="InterPro" id="IPR001374">
    <property type="entry name" value="R3H_dom"/>
</dbReference>
<dbReference type="GO" id="GO:0005737">
    <property type="term" value="C:cytoplasm"/>
    <property type="evidence" value="ECO:0007669"/>
    <property type="project" value="UniProtKB-SubCell"/>
</dbReference>
<dbReference type="AlphaFoldDB" id="A0A9D2I8S3"/>
<comment type="subunit">
    <text evidence="6">Forms a complex with KhpA.</text>
</comment>
<keyword evidence="4 6" id="KW-0143">Chaperone</keyword>
<feature type="domain" description="R3H" evidence="8">
    <location>
        <begin position="250"/>
        <end position="316"/>
    </location>
</feature>
<organism evidence="9 10">
    <name type="scientific">Candidatus Eisenbergiella merdipullorum</name>
    <dbReference type="NCBI Taxonomy" id="2838553"/>
    <lineage>
        <taxon>Bacteria</taxon>
        <taxon>Bacillati</taxon>
        <taxon>Bacillota</taxon>
        <taxon>Clostridia</taxon>
        <taxon>Lachnospirales</taxon>
        <taxon>Lachnospiraceae</taxon>
        <taxon>Eisenbergiella</taxon>
    </lineage>
</organism>
<feature type="region of interest" description="Disordered" evidence="7">
    <location>
        <begin position="77"/>
        <end position="163"/>
    </location>
</feature>
<evidence type="ECO:0000256" key="1">
    <source>
        <dbReference type="ARBA" id="ARBA00022490"/>
    </source>
</evidence>
<keyword evidence="1 6" id="KW-0963">Cytoplasm</keyword>
<proteinExistence type="inferred from homology"/>
<dbReference type="InterPro" id="IPR032782">
    <property type="entry name" value="KhpB_N"/>
</dbReference>
<dbReference type="Pfam" id="PF14804">
    <property type="entry name" value="Jag_N"/>
    <property type="match status" value="1"/>
</dbReference>
<dbReference type="HAMAP" id="MF_00867">
    <property type="entry name" value="KhpB"/>
    <property type="match status" value="1"/>
</dbReference>
<evidence type="ECO:0000313" key="9">
    <source>
        <dbReference type="EMBL" id="HJA93679.1"/>
    </source>
</evidence>
<dbReference type="GO" id="GO:0009252">
    <property type="term" value="P:peptidoglycan biosynthetic process"/>
    <property type="evidence" value="ECO:0007669"/>
    <property type="project" value="UniProtKB-UniRule"/>
</dbReference>
<dbReference type="InterPro" id="IPR034079">
    <property type="entry name" value="R3H_KhpB"/>
</dbReference>
<accession>A0A9D2I8S3</accession>
<dbReference type="GO" id="GO:0003723">
    <property type="term" value="F:RNA binding"/>
    <property type="evidence" value="ECO:0007669"/>
    <property type="project" value="UniProtKB-UniRule"/>
</dbReference>
<dbReference type="Pfam" id="PF13083">
    <property type="entry name" value="KH_KhpA-B"/>
    <property type="match status" value="1"/>
</dbReference>
<keyword evidence="2 6" id="KW-0694">RNA-binding</keyword>
<comment type="subcellular location">
    <subcellularLocation>
        <location evidence="6">Cytoplasm</location>
    </subcellularLocation>
</comment>
<dbReference type="SMART" id="SM01245">
    <property type="entry name" value="Jag_N"/>
    <property type="match status" value="1"/>
</dbReference>
<comment type="caution">
    <text evidence="9">The sequence shown here is derived from an EMBL/GenBank/DDBJ whole genome shotgun (WGS) entry which is preliminary data.</text>
</comment>
<evidence type="ECO:0000256" key="5">
    <source>
        <dbReference type="ARBA" id="ARBA00023316"/>
    </source>
</evidence>
<dbReference type="NCBIfam" id="NF041568">
    <property type="entry name" value="Jag_EloR"/>
    <property type="match status" value="1"/>
</dbReference>
<protein>
    <recommendedName>
        <fullName evidence="6">RNA-binding protein KhpB</fullName>
    </recommendedName>
    <alternativeName>
        <fullName evidence="6">RNA-binding protein EloR</fullName>
    </alternativeName>
</protein>
<dbReference type="Gene3D" id="3.30.300.20">
    <property type="match status" value="1"/>
</dbReference>
<dbReference type="PANTHER" id="PTHR35800:SF1">
    <property type="entry name" value="RNA-BINDING PROTEIN KHPB"/>
    <property type="match status" value="1"/>
</dbReference>
<comment type="caution">
    <text evidence="6">Lacks conserved residue(s) required for the propagation of feature annotation.</text>
</comment>
<evidence type="ECO:0000256" key="4">
    <source>
        <dbReference type="ARBA" id="ARBA00023186"/>
    </source>
</evidence>
<gene>
    <name evidence="6" type="primary">khpB</name>
    <name evidence="6" type="synonym">eloR</name>
    <name evidence="9" type="ORF">H9717_11310</name>
</gene>
<feature type="compositionally biased region" description="Basic and acidic residues" evidence="7">
    <location>
        <begin position="77"/>
        <end position="144"/>
    </location>
</feature>
<dbReference type="InterPro" id="IPR039247">
    <property type="entry name" value="KhpB"/>
</dbReference>
<comment type="domain">
    <text evidence="6">Has an N-terminal Jag-N domain and 2 RNA-binding domains (KH and R3H).</text>
</comment>